<proteinExistence type="predicted"/>
<accession>A0ACB8E9T1</accession>
<dbReference type="EMBL" id="CM037627">
    <property type="protein sequence ID" value="KAH7989109.1"/>
    <property type="molecule type" value="Genomic_DNA"/>
</dbReference>
<organism evidence="1 2">
    <name type="scientific">Sphaerodactylus townsendi</name>
    <dbReference type="NCBI Taxonomy" id="933632"/>
    <lineage>
        <taxon>Eukaryota</taxon>
        <taxon>Metazoa</taxon>
        <taxon>Chordata</taxon>
        <taxon>Craniata</taxon>
        <taxon>Vertebrata</taxon>
        <taxon>Euteleostomi</taxon>
        <taxon>Lepidosauria</taxon>
        <taxon>Squamata</taxon>
        <taxon>Bifurcata</taxon>
        <taxon>Gekkota</taxon>
        <taxon>Sphaerodactylidae</taxon>
        <taxon>Sphaerodactylus</taxon>
    </lineage>
</organism>
<protein>
    <submittedName>
        <fullName evidence="1">Uncharacterized protein</fullName>
    </submittedName>
</protein>
<dbReference type="Proteomes" id="UP000827872">
    <property type="component" value="Linkage Group LG14"/>
</dbReference>
<evidence type="ECO:0000313" key="2">
    <source>
        <dbReference type="Proteomes" id="UP000827872"/>
    </source>
</evidence>
<evidence type="ECO:0000313" key="1">
    <source>
        <dbReference type="EMBL" id="KAH7989109.1"/>
    </source>
</evidence>
<gene>
    <name evidence="1" type="ORF">K3G42_003098</name>
</gene>
<name>A0ACB8E9T1_9SAUR</name>
<sequence>MNVSATTIDSQGMLKLHSKELEKWEWVQLLKEELKHLEEYVKVKEDEVAHVSRLLEDAVKAVDKWQVLVKDIYANLDLEYCETVSDHVDHASSDSMK</sequence>
<comment type="caution">
    <text evidence="1">The sequence shown here is derived from an EMBL/GenBank/DDBJ whole genome shotgun (WGS) entry which is preliminary data.</text>
</comment>
<keyword evidence="2" id="KW-1185">Reference proteome</keyword>
<reference evidence="1" key="1">
    <citation type="submission" date="2021-08" db="EMBL/GenBank/DDBJ databases">
        <title>The first chromosome-level gecko genome reveals the dynamic sex chromosomes of Neotropical dwarf geckos (Sphaerodactylidae: Sphaerodactylus).</title>
        <authorList>
            <person name="Pinto B.J."/>
            <person name="Keating S.E."/>
            <person name="Gamble T."/>
        </authorList>
    </citation>
    <scope>NUCLEOTIDE SEQUENCE</scope>
    <source>
        <strain evidence="1">TG3544</strain>
    </source>
</reference>